<dbReference type="EMBL" id="JACGCM010001272">
    <property type="protein sequence ID" value="KAF6157744.1"/>
    <property type="molecule type" value="Genomic_DNA"/>
</dbReference>
<keyword evidence="2" id="KW-1185">Reference proteome</keyword>
<comment type="caution">
    <text evidence="1">The sequence shown here is derived from an EMBL/GenBank/DDBJ whole genome shotgun (WGS) entry which is preliminary data.</text>
</comment>
<sequence>MGNYIHSFLGLPVHIELVGPTIPLHRDGERINLFGYTHEFETGCSCKSENKNTRWIPSLVSLYAGIAAYSSWIQTIFIEEINISAIFSDYCKEAAHLAASSKSTVIKRSVNVLVNAIEPNQTTISRGR</sequence>
<dbReference type="PANTHER" id="PTHR47570:SF1">
    <property type="entry name" value="ZINC ION BINDING PROTEIN"/>
    <property type="match status" value="1"/>
</dbReference>
<dbReference type="PANTHER" id="PTHR47570">
    <property type="entry name" value="ZINC ION BINDING PROTEIN"/>
    <property type="match status" value="1"/>
</dbReference>
<protein>
    <submittedName>
        <fullName evidence="1">Uncharacterized protein</fullName>
    </submittedName>
</protein>
<dbReference type="Proteomes" id="UP000541444">
    <property type="component" value="Unassembled WGS sequence"/>
</dbReference>
<evidence type="ECO:0000313" key="2">
    <source>
        <dbReference type="Proteomes" id="UP000541444"/>
    </source>
</evidence>
<name>A0A7J7MSB6_9MAGN</name>
<dbReference type="OrthoDB" id="5282002at2759"/>
<proteinExistence type="predicted"/>
<dbReference type="AlphaFoldDB" id="A0A7J7MSB6"/>
<evidence type="ECO:0000313" key="1">
    <source>
        <dbReference type="EMBL" id="KAF6157744.1"/>
    </source>
</evidence>
<gene>
    <name evidence="1" type="ORF">GIB67_037317</name>
</gene>
<organism evidence="1 2">
    <name type="scientific">Kingdonia uniflora</name>
    <dbReference type="NCBI Taxonomy" id="39325"/>
    <lineage>
        <taxon>Eukaryota</taxon>
        <taxon>Viridiplantae</taxon>
        <taxon>Streptophyta</taxon>
        <taxon>Embryophyta</taxon>
        <taxon>Tracheophyta</taxon>
        <taxon>Spermatophyta</taxon>
        <taxon>Magnoliopsida</taxon>
        <taxon>Ranunculales</taxon>
        <taxon>Circaeasteraceae</taxon>
        <taxon>Kingdonia</taxon>
    </lineage>
</organism>
<reference evidence="1 2" key="1">
    <citation type="journal article" date="2020" name="IScience">
        <title>Genome Sequencing of the Endangered Kingdonia uniflora (Circaeasteraceae, Ranunculales) Reveals Potential Mechanisms of Evolutionary Specialization.</title>
        <authorList>
            <person name="Sun Y."/>
            <person name="Deng T."/>
            <person name="Zhang A."/>
            <person name="Moore M.J."/>
            <person name="Landis J.B."/>
            <person name="Lin N."/>
            <person name="Zhang H."/>
            <person name="Zhang X."/>
            <person name="Huang J."/>
            <person name="Zhang X."/>
            <person name="Sun H."/>
            <person name="Wang H."/>
        </authorList>
    </citation>
    <scope>NUCLEOTIDE SEQUENCE [LARGE SCALE GENOMIC DNA]</scope>
    <source>
        <strain evidence="1">TB1705</strain>
        <tissue evidence="1">Leaf</tissue>
    </source>
</reference>
<accession>A0A7J7MSB6</accession>